<evidence type="ECO:0000256" key="1">
    <source>
        <dbReference type="SAM" id="SignalP"/>
    </source>
</evidence>
<evidence type="ECO:0000313" key="2">
    <source>
        <dbReference type="EMBL" id="AVR98537.1"/>
    </source>
</evidence>
<keyword evidence="1" id="KW-0732">Signal</keyword>
<dbReference type="OrthoDB" id="9181170at2"/>
<gene>
    <name evidence="2" type="ORF">C9I28_25065</name>
</gene>
<feature type="signal peptide" evidence="1">
    <location>
        <begin position="1"/>
        <end position="19"/>
    </location>
</feature>
<sequence length="155" mass="16468">MKKLLPIAFAFCSASASCADTPLLERALSCQLKDNQLASLMHDLAAQQPAFAKPTSQYGAPSADVYQLSEPVTALGYTAAEVVITPARILLAVPGKAVSDAAGRLKLKEEAYSPASRVIRPTVRIVAFNLSHEKLQGKLLVGCEYASSGAARWVH</sequence>
<proteinExistence type="predicted"/>
<dbReference type="PROSITE" id="PS51257">
    <property type="entry name" value="PROKAR_LIPOPROTEIN"/>
    <property type="match status" value="1"/>
</dbReference>
<accession>A0A2R4CFV4</accession>
<dbReference type="Proteomes" id="UP000240505">
    <property type="component" value="Chromosome"/>
</dbReference>
<feature type="chain" id="PRO_5015332967" evidence="1">
    <location>
        <begin position="20"/>
        <end position="155"/>
    </location>
</feature>
<dbReference type="KEGG" id="masz:C9I28_25065"/>
<protein>
    <submittedName>
        <fullName evidence="2">Uncharacterized protein</fullName>
    </submittedName>
</protein>
<keyword evidence="3" id="KW-1185">Reference proteome</keyword>
<evidence type="ECO:0000313" key="3">
    <source>
        <dbReference type="Proteomes" id="UP000240505"/>
    </source>
</evidence>
<dbReference type="RefSeq" id="WP_107143870.1">
    <property type="nucleotide sequence ID" value="NZ_CP028324.1"/>
</dbReference>
<dbReference type="EMBL" id="CP028324">
    <property type="protein sequence ID" value="AVR98537.1"/>
    <property type="molecule type" value="Genomic_DNA"/>
</dbReference>
<dbReference type="AlphaFoldDB" id="A0A2R4CFV4"/>
<reference evidence="2 3" key="1">
    <citation type="submission" date="2018-03" db="EMBL/GenBank/DDBJ databases">
        <title>Massilia armeniaca sp. nov., isolated from desert soil.</title>
        <authorList>
            <person name="Huang H."/>
            <person name="Ren M."/>
        </authorList>
    </citation>
    <scope>NUCLEOTIDE SEQUENCE [LARGE SCALE GENOMIC DNA]</scope>
    <source>
        <strain evidence="2 3">ZMN-3</strain>
    </source>
</reference>
<organism evidence="2 3">
    <name type="scientific">Pseudoduganella armeniaca</name>
    <dbReference type="NCBI Taxonomy" id="2072590"/>
    <lineage>
        <taxon>Bacteria</taxon>
        <taxon>Pseudomonadati</taxon>
        <taxon>Pseudomonadota</taxon>
        <taxon>Betaproteobacteria</taxon>
        <taxon>Burkholderiales</taxon>
        <taxon>Oxalobacteraceae</taxon>
        <taxon>Telluria group</taxon>
        <taxon>Pseudoduganella</taxon>
    </lineage>
</organism>
<name>A0A2R4CFV4_9BURK</name>